<gene>
    <name evidence="1" type="ORF">Mucpa_1130</name>
</gene>
<dbReference type="EMBL" id="CM001403">
    <property type="protein sequence ID" value="EHQ25298.1"/>
    <property type="molecule type" value="Genomic_DNA"/>
</dbReference>
<organism evidence="1 2">
    <name type="scientific">Mucilaginibacter paludis DSM 18603</name>
    <dbReference type="NCBI Taxonomy" id="714943"/>
    <lineage>
        <taxon>Bacteria</taxon>
        <taxon>Pseudomonadati</taxon>
        <taxon>Bacteroidota</taxon>
        <taxon>Sphingobacteriia</taxon>
        <taxon>Sphingobacteriales</taxon>
        <taxon>Sphingobacteriaceae</taxon>
        <taxon>Mucilaginibacter</taxon>
    </lineage>
</organism>
<protein>
    <submittedName>
        <fullName evidence="1">Uncharacterized protein</fullName>
    </submittedName>
</protein>
<sequence>MRYEEEFFKSNTSTVYLSLAKAFFFCVGTAEFEN</sequence>
<evidence type="ECO:0000313" key="1">
    <source>
        <dbReference type="EMBL" id="EHQ25298.1"/>
    </source>
</evidence>
<dbReference type="AlphaFoldDB" id="H1YF45"/>
<accession>H1YF45</accession>
<name>H1YF45_9SPHI</name>
<dbReference type="Proteomes" id="UP000002774">
    <property type="component" value="Chromosome"/>
</dbReference>
<keyword evidence="2" id="KW-1185">Reference proteome</keyword>
<reference evidence="1" key="1">
    <citation type="submission" date="2011-09" db="EMBL/GenBank/DDBJ databases">
        <title>The permanent draft genome of Mucilaginibacter paludis DSM 18603.</title>
        <authorList>
            <consortium name="US DOE Joint Genome Institute (JGI-PGF)"/>
            <person name="Lucas S."/>
            <person name="Han J."/>
            <person name="Lapidus A."/>
            <person name="Bruce D."/>
            <person name="Goodwin L."/>
            <person name="Pitluck S."/>
            <person name="Peters L."/>
            <person name="Kyrpides N."/>
            <person name="Mavromatis K."/>
            <person name="Ivanova N."/>
            <person name="Mikhailova N."/>
            <person name="Held B."/>
            <person name="Detter J.C."/>
            <person name="Tapia R."/>
            <person name="Han C."/>
            <person name="Land M."/>
            <person name="Hauser L."/>
            <person name="Markowitz V."/>
            <person name="Cheng J.-F."/>
            <person name="Hugenholtz P."/>
            <person name="Woyke T."/>
            <person name="Wu D."/>
            <person name="Tindall B."/>
            <person name="Brambilla E."/>
            <person name="Klenk H.-P."/>
            <person name="Eisen J.A."/>
        </authorList>
    </citation>
    <scope>NUCLEOTIDE SEQUENCE [LARGE SCALE GENOMIC DNA]</scope>
    <source>
        <strain evidence="1">DSM 18603</strain>
    </source>
</reference>
<proteinExistence type="predicted"/>
<evidence type="ECO:0000313" key="2">
    <source>
        <dbReference type="Proteomes" id="UP000002774"/>
    </source>
</evidence>
<dbReference type="HOGENOM" id="CLU_3374684_0_0_10"/>